<feature type="region of interest" description="Disordered" evidence="1">
    <location>
        <begin position="212"/>
        <end position="232"/>
    </location>
</feature>
<feature type="compositionally biased region" description="Basic residues" evidence="1">
    <location>
        <begin position="218"/>
        <end position="228"/>
    </location>
</feature>
<feature type="region of interest" description="Disordered" evidence="1">
    <location>
        <begin position="58"/>
        <end position="94"/>
    </location>
</feature>
<dbReference type="InterPro" id="IPR012438">
    <property type="entry name" value="DUF1639"/>
</dbReference>
<sequence>MAVTPDRTAEPLHNFDAFPCLKWRSDRYLRCVKLDSGDVGGGVSGGGSIDNRSAGMIAPRRRQSTSERRQGTGFLMKPRGTEKDHAGGGGGGEEEGIAAMREKLMCDLKEAANKLKEKFFGVEAAAEPGDEEADRHDDLAAPAAGVEELAESRPWNLRKRKAACERSLRIEERKVICSPATTRPVRRVPEKKERVKFAVALSRKEIESDFAEILGKRPPSRPKRRPRPIQKELDSLFPGLLLGEITEETYKVGGPKNGRTR</sequence>
<keyword evidence="3" id="KW-1185">Reference proteome</keyword>
<proteinExistence type="predicted"/>
<dbReference type="AlphaFoldDB" id="A0AA88D0C9"/>
<evidence type="ECO:0000313" key="2">
    <source>
        <dbReference type="EMBL" id="GMN41798.1"/>
    </source>
</evidence>
<accession>A0AA88D0C9</accession>
<evidence type="ECO:0000313" key="3">
    <source>
        <dbReference type="Proteomes" id="UP001187192"/>
    </source>
</evidence>
<protein>
    <submittedName>
        <fullName evidence="2">Uncharacterized protein</fullName>
    </submittedName>
</protein>
<reference evidence="2" key="1">
    <citation type="submission" date="2023-07" db="EMBL/GenBank/DDBJ databases">
        <title>draft genome sequence of fig (Ficus carica).</title>
        <authorList>
            <person name="Takahashi T."/>
            <person name="Nishimura K."/>
        </authorList>
    </citation>
    <scope>NUCLEOTIDE SEQUENCE</scope>
</reference>
<comment type="caution">
    <text evidence="2">The sequence shown here is derived from an EMBL/GenBank/DDBJ whole genome shotgun (WGS) entry which is preliminary data.</text>
</comment>
<dbReference type="PANTHER" id="PTHR33130:SF43">
    <property type="entry name" value="OS01G0688600 PROTEIN"/>
    <property type="match status" value="1"/>
</dbReference>
<dbReference type="EMBL" id="BTGU01000013">
    <property type="protein sequence ID" value="GMN41798.1"/>
    <property type="molecule type" value="Genomic_DNA"/>
</dbReference>
<dbReference type="PANTHER" id="PTHR33130">
    <property type="entry name" value="PUTATIVE (DUF1639)-RELATED"/>
    <property type="match status" value="1"/>
</dbReference>
<name>A0AA88D0C9_FICCA</name>
<dbReference type="Pfam" id="PF07797">
    <property type="entry name" value="DUF1639"/>
    <property type="match status" value="1"/>
</dbReference>
<gene>
    <name evidence="2" type="ORF">TIFTF001_011013</name>
</gene>
<evidence type="ECO:0000256" key="1">
    <source>
        <dbReference type="SAM" id="MobiDB-lite"/>
    </source>
</evidence>
<organism evidence="2 3">
    <name type="scientific">Ficus carica</name>
    <name type="common">Common fig</name>
    <dbReference type="NCBI Taxonomy" id="3494"/>
    <lineage>
        <taxon>Eukaryota</taxon>
        <taxon>Viridiplantae</taxon>
        <taxon>Streptophyta</taxon>
        <taxon>Embryophyta</taxon>
        <taxon>Tracheophyta</taxon>
        <taxon>Spermatophyta</taxon>
        <taxon>Magnoliopsida</taxon>
        <taxon>eudicotyledons</taxon>
        <taxon>Gunneridae</taxon>
        <taxon>Pentapetalae</taxon>
        <taxon>rosids</taxon>
        <taxon>fabids</taxon>
        <taxon>Rosales</taxon>
        <taxon>Moraceae</taxon>
        <taxon>Ficeae</taxon>
        <taxon>Ficus</taxon>
    </lineage>
</organism>
<dbReference type="Proteomes" id="UP001187192">
    <property type="component" value="Unassembled WGS sequence"/>
</dbReference>